<proteinExistence type="predicted"/>
<protein>
    <submittedName>
        <fullName evidence="1">Uncharacterized protein</fullName>
    </submittedName>
</protein>
<dbReference type="RefSeq" id="WP_152647065.1">
    <property type="nucleotide sequence ID" value="NZ_CP059733.1"/>
</dbReference>
<evidence type="ECO:0000313" key="1">
    <source>
        <dbReference type="EMBL" id="WDE07928.1"/>
    </source>
</evidence>
<gene>
    <name evidence="1" type="ORF">SG34_014175</name>
</gene>
<dbReference type="Proteomes" id="UP000032352">
    <property type="component" value="Chromosome"/>
</dbReference>
<dbReference type="AlphaFoldDB" id="A0AAE9Z9S2"/>
<reference evidence="1 2" key="1">
    <citation type="journal article" date="2015" name="Genome Announc.">
        <title>Draft Genome Sequences of Marine Isolates of Thalassomonas viridans and Thalassomonas actiniarum.</title>
        <authorList>
            <person name="Olonade I."/>
            <person name="van Zyl L.J."/>
            <person name="Trindade M."/>
        </authorList>
    </citation>
    <scope>NUCLEOTIDE SEQUENCE [LARGE SCALE GENOMIC DNA]</scope>
    <source>
        <strain evidence="1 2">XOM25</strain>
    </source>
</reference>
<name>A0AAE9Z9S2_9GAMM</name>
<dbReference type="KEGG" id="tvd:SG34_014175"/>
<organism evidence="1 2">
    <name type="scientific">Thalassomonas viridans</name>
    <dbReference type="NCBI Taxonomy" id="137584"/>
    <lineage>
        <taxon>Bacteria</taxon>
        <taxon>Pseudomonadati</taxon>
        <taxon>Pseudomonadota</taxon>
        <taxon>Gammaproteobacteria</taxon>
        <taxon>Alteromonadales</taxon>
        <taxon>Colwelliaceae</taxon>
        <taxon>Thalassomonas</taxon>
    </lineage>
</organism>
<reference evidence="1 2" key="2">
    <citation type="journal article" date="2022" name="Mar. Drugs">
        <title>Bioassay-Guided Fractionation Leads to the Detection of Cholic Acid Generated by the Rare Thalassomonas sp.</title>
        <authorList>
            <person name="Pheiffer F."/>
            <person name="Schneider Y.K."/>
            <person name="Hansen E.H."/>
            <person name="Andersen J.H."/>
            <person name="Isaksson J."/>
            <person name="Busche T."/>
            <person name="R C."/>
            <person name="Kalinowski J."/>
            <person name="Zyl L.V."/>
            <person name="Trindade M."/>
        </authorList>
    </citation>
    <scope>NUCLEOTIDE SEQUENCE [LARGE SCALE GENOMIC DNA]</scope>
    <source>
        <strain evidence="1 2">XOM25</strain>
    </source>
</reference>
<accession>A0AAE9Z9S2</accession>
<evidence type="ECO:0000313" key="2">
    <source>
        <dbReference type="Proteomes" id="UP000032352"/>
    </source>
</evidence>
<sequence>MQSTVLNKLMFPMLLLALTACNKQHGQTLEEKPAYVQEKPVSQEMLPNLVNFIPAGQLLKAAGFANGKLFIADSEQGLFAYDLPDYTRRNVQQAWFGEEASVICQRFNHDAIDIIPISALLTHELSGFEVKAATCGNIQADMSPEVILLLEKAGKLNLMAGTLDKNLQVKEWRIVASVKSPGTGQYMLLPELIEHTARGLLILGYSQGSWILMQHILPGAFIEPFEYKHTDHDEMWAAYINLDRAAAKLMWNGGANSIGKLDEYLTSIDTQLTSDPERYFDRITAIFNRLDPNQDTDVAFRLAEVYKHWKTNNFNKGADS</sequence>
<dbReference type="EMBL" id="CP059733">
    <property type="protein sequence ID" value="WDE07928.1"/>
    <property type="molecule type" value="Genomic_DNA"/>
</dbReference>
<keyword evidence="2" id="KW-1185">Reference proteome</keyword>